<evidence type="ECO:0000313" key="4">
    <source>
        <dbReference type="EMBL" id="GAA0493684.1"/>
    </source>
</evidence>
<keyword evidence="5" id="KW-1185">Reference proteome</keyword>
<dbReference type="EMBL" id="BAAAEN010000002">
    <property type="protein sequence ID" value="GAA0493684.1"/>
    <property type="molecule type" value="Genomic_DNA"/>
</dbReference>
<dbReference type="InterPro" id="IPR029045">
    <property type="entry name" value="ClpP/crotonase-like_dom_sf"/>
</dbReference>
<comment type="caution">
    <text evidence="4">The sequence shown here is derived from an EMBL/GenBank/DDBJ whole genome shotgun (WGS) entry which is preliminary data.</text>
</comment>
<evidence type="ECO:0000256" key="1">
    <source>
        <dbReference type="ARBA" id="ARBA00022670"/>
    </source>
</evidence>
<dbReference type="CDD" id="cd07016">
    <property type="entry name" value="S14_ClpP_1"/>
    <property type="match status" value="1"/>
</dbReference>
<dbReference type="Gene3D" id="3.90.226.10">
    <property type="entry name" value="2-enoyl-CoA Hydratase, Chain A, domain 1"/>
    <property type="match status" value="1"/>
</dbReference>
<evidence type="ECO:0000256" key="3">
    <source>
        <dbReference type="ARBA" id="ARBA00022825"/>
    </source>
</evidence>
<dbReference type="PANTHER" id="PTHR10381:SF70">
    <property type="entry name" value="ATP-DEPENDENT CLP PROTEASE PROTEOLYTIC SUBUNIT"/>
    <property type="match status" value="1"/>
</dbReference>
<dbReference type="InterPro" id="IPR023562">
    <property type="entry name" value="ClpP/TepA"/>
</dbReference>
<sequence length="245" mass="26784">MKQIPKLLQLARDNAAQSRPLNIVTAADADEATIYLYGVIGGWWGDIDAEAFSKEIAAIKASIIHVRINSPGGDVFDARAMMTAARAHSAKIIAHIDGLAASAATAFAMAADEVEISQGSRFMIHRAWTVSIGNQNDMREAAELLDGIDNDLATDYAIRSGQERDQIMSWMDAETWMNADEAVERGFADRVVQVVKEKEGASSASNVWNLSAYKNAPKDLLQQRPEANAHRATLERRLAFLERAA</sequence>
<dbReference type="GO" id="GO:0006508">
    <property type="term" value="P:proteolysis"/>
    <property type="evidence" value="ECO:0007669"/>
    <property type="project" value="UniProtKB-KW"/>
</dbReference>
<keyword evidence="1 4" id="KW-0645">Protease</keyword>
<evidence type="ECO:0000256" key="2">
    <source>
        <dbReference type="ARBA" id="ARBA00022801"/>
    </source>
</evidence>
<dbReference type="SUPFAM" id="SSF52096">
    <property type="entry name" value="ClpP/crotonase"/>
    <property type="match status" value="1"/>
</dbReference>
<name>A0ABN1BAK9_9BURK</name>
<organism evidence="4 5">
    <name type="scientific">Pigmentiphaga daeguensis</name>
    <dbReference type="NCBI Taxonomy" id="414049"/>
    <lineage>
        <taxon>Bacteria</taxon>
        <taxon>Pseudomonadati</taxon>
        <taxon>Pseudomonadota</taxon>
        <taxon>Betaproteobacteria</taxon>
        <taxon>Burkholderiales</taxon>
        <taxon>Alcaligenaceae</taxon>
        <taxon>Pigmentiphaga</taxon>
    </lineage>
</organism>
<gene>
    <name evidence="4" type="ORF">GCM10009097_06950</name>
</gene>
<evidence type="ECO:0000313" key="5">
    <source>
        <dbReference type="Proteomes" id="UP001501706"/>
    </source>
</evidence>
<keyword evidence="2" id="KW-0378">Hydrolase</keyword>
<dbReference type="GO" id="GO:0008233">
    <property type="term" value="F:peptidase activity"/>
    <property type="evidence" value="ECO:0007669"/>
    <property type="project" value="UniProtKB-KW"/>
</dbReference>
<keyword evidence="3" id="KW-0720">Serine protease</keyword>
<dbReference type="PANTHER" id="PTHR10381">
    <property type="entry name" value="ATP-DEPENDENT CLP PROTEASE PROTEOLYTIC SUBUNIT"/>
    <property type="match status" value="1"/>
</dbReference>
<reference evidence="4 5" key="1">
    <citation type="journal article" date="2019" name="Int. J. Syst. Evol. Microbiol.">
        <title>The Global Catalogue of Microorganisms (GCM) 10K type strain sequencing project: providing services to taxonomists for standard genome sequencing and annotation.</title>
        <authorList>
            <consortium name="The Broad Institute Genomics Platform"/>
            <consortium name="The Broad Institute Genome Sequencing Center for Infectious Disease"/>
            <person name="Wu L."/>
            <person name="Ma J."/>
        </authorList>
    </citation>
    <scope>NUCLEOTIDE SEQUENCE [LARGE SCALE GENOMIC DNA]</scope>
    <source>
        <strain evidence="4 5">JCM 14330</strain>
    </source>
</reference>
<dbReference type="NCBIfam" id="NF045542">
    <property type="entry name" value="Clp_rel_HeadMat"/>
    <property type="match status" value="1"/>
</dbReference>
<accession>A0ABN1BAK9</accession>
<proteinExistence type="predicted"/>
<dbReference type="Pfam" id="PF00574">
    <property type="entry name" value="CLP_protease"/>
    <property type="match status" value="1"/>
</dbReference>
<dbReference type="Proteomes" id="UP001501706">
    <property type="component" value="Unassembled WGS sequence"/>
</dbReference>
<protein>
    <submittedName>
        <fullName evidence="4">Clp protease ClpP</fullName>
    </submittedName>
</protein>
<dbReference type="RefSeq" id="WP_343927156.1">
    <property type="nucleotide sequence ID" value="NZ_BAAAEN010000002.1"/>
</dbReference>